<evidence type="ECO:0000313" key="4">
    <source>
        <dbReference type="EMBL" id="NDJ92574.1"/>
    </source>
</evidence>
<dbReference type="SUPFAM" id="SSF56112">
    <property type="entry name" value="Protein kinase-like (PK-like)"/>
    <property type="match status" value="1"/>
</dbReference>
<keyword evidence="2" id="KW-0067">ATP-binding</keyword>
<protein>
    <submittedName>
        <fullName evidence="4">Calcium/calmodulin-dependent protein kinase kinase 1 (Trinotate prediction)</fullName>
    </submittedName>
</protein>
<feature type="domain" description="Protein kinase" evidence="3">
    <location>
        <begin position="1"/>
        <end position="134"/>
    </location>
</feature>
<dbReference type="AlphaFoldDB" id="A0A6G3MF14"/>
<name>A0A6G3MF14_HENSL</name>
<dbReference type="PROSITE" id="PS00108">
    <property type="entry name" value="PROTEIN_KINASE_ST"/>
    <property type="match status" value="1"/>
</dbReference>
<organism evidence="4">
    <name type="scientific">Henneguya salminicola</name>
    <name type="common">Myxosporean</name>
    <dbReference type="NCBI Taxonomy" id="69463"/>
    <lineage>
        <taxon>Eukaryota</taxon>
        <taxon>Metazoa</taxon>
        <taxon>Cnidaria</taxon>
        <taxon>Myxozoa</taxon>
        <taxon>Myxosporea</taxon>
        <taxon>Bivalvulida</taxon>
        <taxon>Platysporina</taxon>
        <taxon>Myxobolidae</taxon>
        <taxon>Henneguya</taxon>
    </lineage>
</organism>
<dbReference type="Gene3D" id="1.10.510.10">
    <property type="entry name" value="Transferase(Phosphotransferase) domain 1"/>
    <property type="match status" value="1"/>
</dbReference>
<dbReference type="Pfam" id="PF00069">
    <property type="entry name" value="Pkinase"/>
    <property type="match status" value="1"/>
</dbReference>
<dbReference type="GO" id="GO:0035556">
    <property type="term" value="P:intracellular signal transduction"/>
    <property type="evidence" value="ECO:0007669"/>
    <property type="project" value="TreeGrafter"/>
</dbReference>
<evidence type="ECO:0000259" key="3">
    <source>
        <dbReference type="PROSITE" id="PS50011"/>
    </source>
</evidence>
<dbReference type="InterPro" id="IPR011009">
    <property type="entry name" value="Kinase-like_dom_sf"/>
</dbReference>
<reference evidence="4" key="1">
    <citation type="submission" date="2018-11" db="EMBL/GenBank/DDBJ databases">
        <title>Henneguya salminicola genome and transcriptome.</title>
        <authorList>
            <person name="Yahalomi D."/>
            <person name="Atkinson S.D."/>
            <person name="Neuhof M."/>
            <person name="Chang E.S."/>
            <person name="Philippe H."/>
            <person name="Cartwright P."/>
            <person name="Bartholomew J.L."/>
            <person name="Huchon D."/>
        </authorList>
    </citation>
    <scope>NUCLEOTIDE SEQUENCE</scope>
    <source>
        <strain evidence="4">Hz1</strain>
        <tissue evidence="4">Whole</tissue>
    </source>
</reference>
<dbReference type="PANTHER" id="PTHR24346">
    <property type="entry name" value="MAP/MICROTUBULE AFFINITY-REGULATING KINASE"/>
    <property type="match status" value="1"/>
</dbReference>
<dbReference type="InterPro" id="IPR000719">
    <property type="entry name" value="Prot_kinase_dom"/>
</dbReference>
<dbReference type="PROSITE" id="PS50011">
    <property type="entry name" value="PROTEIN_KINASE_DOM"/>
    <property type="match status" value="1"/>
</dbReference>
<dbReference type="InterPro" id="IPR008271">
    <property type="entry name" value="Ser/Thr_kinase_AS"/>
</dbReference>
<sequence length="134" mass="15482">MIIPTTETYNEVEVLFYFHDTINGLKYLHQNKIPHLDIKPTNLLLASDNRIKIADFGLSIIFDENFFSFYTVTGSIGFCAPELLSQNNNDFKLESLYISDIWSLGLTLYCLLYGNLPWLHEDITQVINDIINNE</sequence>
<keyword evidence="4" id="KW-0418">Kinase</keyword>
<dbReference type="SMART" id="SM00220">
    <property type="entry name" value="S_TKc"/>
    <property type="match status" value="1"/>
</dbReference>
<keyword evidence="4" id="KW-0808">Transferase</keyword>
<proteinExistence type="predicted"/>
<accession>A0A6G3MF14</accession>
<dbReference type="GO" id="GO:0005524">
    <property type="term" value="F:ATP binding"/>
    <property type="evidence" value="ECO:0007669"/>
    <property type="project" value="UniProtKB-KW"/>
</dbReference>
<dbReference type="GO" id="GO:0004674">
    <property type="term" value="F:protein serine/threonine kinase activity"/>
    <property type="evidence" value="ECO:0007669"/>
    <property type="project" value="TreeGrafter"/>
</dbReference>
<evidence type="ECO:0000256" key="2">
    <source>
        <dbReference type="ARBA" id="ARBA00022840"/>
    </source>
</evidence>
<evidence type="ECO:0000256" key="1">
    <source>
        <dbReference type="ARBA" id="ARBA00022741"/>
    </source>
</evidence>
<keyword evidence="1" id="KW-0547">Nucleotide-binding</keyword>
<dbReference type="PANTHER" id="PTHR24346:SF30">
    <property type="entry name" value="MATERNAL EMBRYONIC LEUCINE ZIPPER KINASE"/>
    <property type="match status" value="1"/>
</dbReference>
<dbReference type="GO" id="GO:0005737">
    <property type="term" value="C:cytoplasm"/>
    <property type="evidence" value="ECO:0007669"/>
    <property type="project" value="TreeGrafter"/>
</dbReference>
<dbReference type="EMBL" id="GHBP01001038">
    <property type="protein sequence ID" value="NDJ92574.1"/>
    <property type="molecule type" value="Transcribed_RNA"/>
</dbReference>